<keyword evidence="5" id="KW-1185">Reference proteome</keyword>
<dbReference type="Pfam" id="PF17152">
    <property type="entry name" value="CHASE8"/>
    <property type="match status" value="1"/>
</dbReference>
<dbReference type="SMART" id="SM00267">
    <property type="entry name" value="GGDEF"/>
    <property type="match status" value="1"/>
</dbReference>
<gene>
    <name evidence="4" type="ORF">I7X43_07690</name>
</gene>
<feature type="domain" description="HAMP" evidence="2">
    <location>
        <begin position="177"/>
        <end position="230"/>
    </location>
</feature>
<dbReference type="GO" id="GO:0003824">
    <property type="term" value="F:catalytic activity"/>
    <property type="evidence" value="ECO:0007669"/>
    <property type="project" value="UniProtKB-ARBA"/>
</dbReference>
<feature type="domain" description="GGDEF" evidence="3">
    <location>
        <begin position="280"/>
        <end position="413"/>
    </location>
</feature>
<dbReference type="InterPro" id="IPR052163">
    <property type="entry name" value="DGC-Regulatory_Protein"/>
</dbReference>
<dbReference type="PROSITE" id="PS50887">
    <property type="entry name" value="GGDEF"/>
    <property type="match status" value="1"/>
</dbReference>
<dbReference type="InterPro" id="IPR043128">
    <property type="entry name" value="Rev_trsase/Diguanyl_cyclase"/>
</dbReference>
<evidence type="ECO:0000313" key="4">
    <source>
        <dbReference type="EMBL" id="MBH9552733.1"/>
    </source>
</evidence>
<dbReference type="CDD" id="cd01949">
    <property type="entry name" value="GGDEF"/>
    <property type="match status" value="1"/>
</dbReference>
<dbReference type="SUPFAM" id="SSF55073">
    <property type="entry name" value="Nucleotide cyclase"/>
    <property type="match status" value="1"/>
</dbReference>
<sequence length="416" mass="46083">MGRFTQHSLVRRLTRLNLAVMAGALALSFLLTQAWVFLLARQRQQEATEAAAGVMAQNVAPMLAFEDSRAAQALLDELVSRRGADLMAVTVQDRAGRVYAQWQRTRAPAHPSWLPGFGQSYERRMPVMVQGERLGELVWVESLQGLERVMLRIWLGSLALFGATGALAIAALRAVQRRALSPLIALTDLTEQVAQSQDYSLRAPVVRQDEVGRLAGRVNEMLGRIEAWHADLRAQLEHEQRAGHELHRLAHRDHLTGLPNRLSFDLELERHVVHVQQGGYELGLMFIDLDHFKAINDVLGHDAGDEVLVEVTQRMHHSLRVSDTLFRLGGDEFALLIAPLGSEPSMEHLAERLIQAVGEPLSIRGRVMPLGASVGGAIAPRHGRDAATLLRCADAAMYEAKAAGKHCFRMARHDND</sequence>
<dbReference type="InterPro" id="IPR029787">
    <property type="entry name" value="Nucleotide_cyclase"/>
</dbReference>
<dbReference type="Pfam" id="PF00672">
    <property type="entry name" value="HAMP"/>
    <property type="match status" value="1"/>
</dbReference>
<dbReference type="InterPro" id="IPR000160">
    <property type="entry name" value="GGDEF_dom"/>
</dbReference>
<feature type="transmembrane region" description="Helical" evidence="1">
    <location>
        <begin position="153"/>
        <end position="172"/>
    </location>
</feature>
<evidence type="ECO:0000256" key="1">
    <source>
        <dbReference type="SAM" id="Phobius"/>
    </source>
</evidence>
<dbReference type="GO" id="GO:0016020">
    <property type="term" value="C:membrane"/>
    <property type="evidence" value="ECO:0007669"/>
    <property type="project" value="InterPro"/>
</dbReference>
<keyword evidence="1" id="KW-0472">Membrane</keyword>
<dbReference type="PROSITE" id="PS50885">
    <property type="entry name" value="HAMP"/>
    <property type="match status" value="1"/>
</dbReference>
<accession>A0A931IY28</accession>
<dbReference type="AlphaFoldDB" id="A0A931IY28"/>
<protein>
    <submittedName>
        <fullName evidence="4">Diguanylate cyclase</fullName>
    </submittedName>
</protein>
<dbReference type="Gene3D" id="6.10.340.10">
    <property type="match status" value="1"/>
</dbReference>
<dbReference type="NCBIfam" id="TIGR00254">
    <property type="entry name" value="GGDEF"/>
    <property type="match status" value="1"/>
</dbReference>
<dbReference type="GO" id="GO:0007165">
    <property type="term" value="P:signal transduction"/>
    <property type="evidence" value="ECO:0007669"/>
    <property type="project" value="InterPro"/>
</dbReference>
<dbReference type="PANTHER" id="PTHR46663:SF4">
    <property type="entry name" value="DIGUANYLATE CYCLASE DGCT-RELATED"/>
    <property type="match status" value="1"/>
</dbReference>
<dbReference type="InterPro" id="IPR033417">
    <property type="entry name" value="CHASE8"/>
</dbReference>
<evidence type="ECO:0000259" key="2">
    <source>
        <dbReference type="PROSITE" id="PS50885"/>
    </source>
</evidence>
<dbReference type="RefSeq" id="WP_198100317.1">
    <property type="nucleotide sequence ID" value="NZ_JAEDAL010000002.1"/>
</dbReference>
<name>A0A931IY28_9BURK</name>
<dbReference type="EMBL" id="JAEDAL010000002">
    <property type="protein sequence ID" value="MBH9552733.1"/>
    <property type="molecule type" value="Genomic_DNA"/>
</dbReference>
<dbReference type="SMART" id="SM00304">
    <property type="entry name" value="HAMP"/>
    <property type="match status" value="1"/>
</dbReference>
<dbReference type="SUPFAM" id="SSF158472">
    <property type="entry name" value="HAMP domain-like"/>
    <property type="match status" value="1"/>
</dbReference>
<keyword evidence="1" id="KW-0812">Transmembrane</keyword>
<dbReference type="CDD" id="cd06225">
    <property type="entry name" value="HAMP"/>
    <property type="match status" value="1"/>
</dbReference>
<organism evidence="4 5">
    <name type="scientific">Inhella gelatinilytica</name>
    <dbReference type="NCBI Taxonomy" id="2795030"/>
    <lineage>
        <taxon>Bacteria</taxon>
        <taxon>Pseudomonadati</taxon>
        <taxon>Pseudomonadota</taxon>
        <taxon>Betaproteobacteria</taxon>
        <taxon>Burkholderiales</taxon>
        <taxon>Sphaerotilaceae</taxon>
        <taxon>Inhella</taxon>
    </lineage>
</organism>
<keyword evidence="1" id="KW-1133">Transmembrane helix</keyword>
<feature type="transmembrane region" description="Helical" evidence="1">
    <location>
        <begin position="20"/>
        <end position="40"/>
    </location>
</feature>
<dbReference type="Gene3D" id="3.30.70.270">
    <property type="match status" value="1"/>
</dbReference>
<comment type="caution">
    <text evidence="4">The sequence shown here is derived from an EMBL/GenBank/DDBJ whole genome shotgun (WGS) entry which is preliminary data.</text>
</comment>
<dbReference type="Proteomes" id="UP000620139">
    <property type="component" value="Unassembled WGS sequence"/>
</dbReference>
<evidence type="ECO:0000259" key="3">
    <source>
        <dbReference type="PROSITE" id="PS50887"/>
    </source>
</evidence>
<dbReference type="InterPro" id="IPR003660">
    <property type="entry name" value="HAMP_dom"/>
</dbReference>
<dbReference type="PANTHER" id="PTHR46663">
    <property type="entry name" value="DIGUANYLATE CYCLASE DGCT-RELATED"/>
    <property type="match status" value="1"/>
</dbReference>
<dbReference type="Pfam" id="PF00990">
    <property type="entry name" value="GGDEF"/>
    <property type="match status" value="1"/>
</dbReference>
<proteinExistence type="predicted"/>
<dbReference type="FunFam" id="3.30.70.270:FF:000001">
    <property type="entry name" value="Diguanylate cyclase domain protein"/>
    <property type="match status" value="1"/>
</dbReference>
<evidence type="ECO:0000313" key="5">
    <source>
        <dbReference type="Proteomes" id="UP000620139"/>
    </source>
</evidence>
<reference evidence="4" key="1">
    <citation type="submission" date="2020-12" db="EMBL/GenBank/DDBJ databases">
        <title>The genome sequence of Inhella sp. 4Y17.</title>
        <authorList>
            <person name="Liu Y."/>
        </authorList>
    </citation>
    <scope>NUCLEOTIDE SEQUENCE</scope>
    <source>
        <strain evidence="4">4Y10</strain>
    </source>
</reference>